<evidence type="ECO:0000256" key="6">
    <source>
        <dbReference type="ARBA" id="ARBA00012102"/>
    </source>
</evidence>
<evidence type="ECO:0000256" key="11">
    <source>
        <dbReference type="ARBA" id="ARBA00022840"/>
    </source>
</evidence>
<keyword evidence="7 16" id="KW-0963">Cytoplasm</keyword>
<evidence type="ECO:0000313" key="18">
    <source>
        <dbReference type="Proteomes" id="UP000095347"/>
    </source>
</evidence>
<evidence type="ECO:0000256" key="13">
    <source>
        <dbReference type="ARBA" id="ARBA00022993"/>
    </source>
</evidence>
<evidence type="ECO:0000256" key="14">
    <source>
        <dbReference type="ARBA" id="ARBA00038036"/>
    </source>
</evidence>
<keyword evidence="11 16" id="KW-0067">ATP-binding</keyword>
<dbReference type="Pfam" id="PF03309">
    <property type="entry name" value="Pan_kinase"/>
    <property type="match status" value="1"/>
</dbReference>
<dbReference type="GO" id="GO:0005737">
    <property type="term" value="C:cytoplasm"/>
    <property type="evidence" value="ECO:0007669"/>
    <property type="project" value="UniProtKB-SubCell"/>
</dbReference>
<comment type="caution">
    <text evidence="17">The sequence shown here is derived from an EMBL/GenBank/DDBJ whole genome shotgun (WGS) entry which is preliminary data.</text>
</comment>
<dbReference type="OrthoDB" id="9804707at2"/>
<evidence type="ECO:0000256" key="15">
    <source>
        <dbReference type="ARBA" id="ARBA00040883"/>
    </source>
</evidence>
<dbReference type="Proteomes" id="UP000095347">
    <property type="component" value="Unassembled WGS sequence"/>
</dbReference>
<dbReference type="EMBL" id="MCGG01000017">
    <property type="protein sequence ID" value="OEJ68029.1"/>
    <property type="molecule type" value="Genomic_DNA"/>
</dbReference>
<dbReference type="GO" id="GO:0004594">
    <property type="term" value="F:pantothenate kinase activity"/>
    <property type="evidence" value="ECO:0007669"/>
    <property type="project" value="UniProtKB-UniRule"/>
</dbReference>
<feature type="binding site" evidence="16">
    <location>
        <position position="134"/>
    </location>
    <ligand>
        <name>ATP</name>
        <dbReference type="ChEBI" id="CHEBI:30616"/>
    </ligand>
</feature>
<comment type="similarity">
    <text evidence="14 16">Belongs to the type III pantothenate kinase family.</text>
</comment>
<evidence type="ECO:0000313" key="17">
    <source>
        <dbReference type="EMBL" id="OEJ68029.1"/>
    </source>
</evidence>
<dbReference type="HAMAP" id="MF_01274">
    <property type="entry name" value="Pantothen_kinase_3"/>
    <property type="match status" value="1"/>
</dbReference>
<comment type="caution">
    <text evidence="16">Lacks conserved residue(s) required for the propagation of feature annotation.</text>
</comment>
<dbReference type="CDD" id="cd24015">
    <property type="entry name" value="ASKHA_NBD_PanK-III"/>
    <property type="match status" value="1"/>
</dbReference>
<evidence type="ECO:0000256" key="16">
    <source>
        <dbReference type="HAMAP-Rule" id="MF_01274"/>
    </source>
</evidence>
<keyword evidence="18" id="KW-1185">Reference proteome</keyword>
<feature type="binding site" evidence="16">
    <location>
        <position position="186"/>
    </location>
    <ligand>
        <name>substrate</name>
    </ligand>
</feature>
<keyword evidence="13 16" id="KW-0173">Coenzyme A biosynthesis</keyword>
<keyword evidence="10 16" id="KW-0418">Kinase</keyword>
<evidence type="ECO:0000256" key="4">
    <source>
        <dbReference type="ARBA" id="ARBA00005225"/>
    </source>
</evidence>
<comment type="cofactor">
    <cofactor evidence="2">
        <name>K(+)</name>
        <dbReference type="ChEBI" id="CHEBI:29103"/>
    </cofactor>
</comment>
<dbReference type="STRING" id="28181.BEN30_07110"/>
<evidence type="ECO:0000256" key="5">
    <source>
        <dbReference type="ARBA" id="ARBA00011738"/>
    </source>
</evidence>
<proteinExistence type="inferred from homology"/>
<feature type="active site" description="Proton acceptor" evidence="16">
    <location>
        <position position="111"/>
    </location>
</feature>
<dbReference type="GO" id="GO:0005524">
    <property type="term" value="F:ATP binding"/>
    <property type="evidence" value="ECO:0007669"/>
    <property type="project" value="UniProtKB-UniRule"/>
</dbReference>
<dbReference type="EC" id="2.7.1.33" evidence="6 16"/>
<evidence type="ECO:0000256" key="12">
    <source>
        <dbReference type="ARBA" id="ARBA00022958"/>
    </source>
</evidence>
<comment type="pathway">
    <text evidence="4 16">Cofactor biosynthesis; coenzyme A biosynthesis; CoA from (R)-pantothenate: step 1/5.</text>
</comment>
<dbReference type="InterPro" id="IPR004619">
    <property type="entry name" value="Type_III_PanK"/>
</dbReference>
<dbReference type="GO" id="GO:0015937">
    <property type="term" value="P:coenzyme A biosynthetic process"/>
    <property type="evidence" value="ECO:0007669"/>
    <property type="project" value="UniProtKB-UniRule"/>
</dbReference>
<evidence type="ECO:0000256" key="1">
    <source>
        <dbReference type="ARBA" id="ARBA00001206"/>
    </source>
</evidence>
<comment type="subunit">
    <text evidence="5 16">Homodimer.</text>
</comment>
<dbReference type="NCBIfam" id="NF009848">
    <property type="entry name" value="PRK13318.1-6"/>
    <property type="match status" value="1"/>
</dbReference>
<feature type="binding site" evidence="16">
    <location>
        <begin position="6"/>
        <end position="13"/>
    </location>
    <ligand>
        <name>ATP</name>
        <dbReference type="ChEBI" id="CHEBI:30616"/>
    </ligand>
</feature>
<dbReference type="NCBIfam" id="NF009855">
    <property type="entry name" value="PRK13321.1"/>
    <property type="match status" value="1"/>
</dbReference>
<keyword evidence="9 16" id="KW-0547">Nucleotide-binding</keyword>
<evidence type="ECO:0000256" key="8">
    <source>
        <dbReference type="ARBA" id="ARBA00022679"/>
    </source>
</evidence>
<dbReference type="SUPFAM" id="SSF53067">
    <property type="entry name" value="Actin-like ATPase domain"/>
    <property type="match status" value="2"/>
</dbReference>
<feature type="binding site" evidence="16">
    <location>
        <position position="131"/>
    </location>
    <ligand>
        <name>K(+)</name>
        <dbReference type="ChEBI" id="CHEBI:29103"/>
    </ligand>
</feature>
<comment type="subcellular location">
    <subcellularLocation>
        <location evidence="3 16">Cytoplasm</location>
    </subcellularLocation>
</comment>
<dbReference type="PANTHER" id="PTHR34265:SF1">
    <property type="entry name" value="TYPE III PANTOTHENATE KINASE"/>
    <property type="match status" value="1"/>
</dbReference>
<organism evidence="17 18">
    <name type="scientific">Magnetovibrio blakemorei</name>
    <dbReference type="NCBI Taxonomy" id="28181"/>
    <lineage>
        <taxon>Bacteria</taxon>
        <taxon>Pseudomonadati</taxon>
        <taxon>Pseudomonadota</taxon>
        <taxon>Alphaproteobacteria</taxon>
        <taxon>Rhodospirillales</taxon>
        <taxon>Magnetovibrionaceae</taxon>
        <taxon>Magnetovibrio</taxon>
    </lineage>
</organism>
<evidence type="ECO:0000256" key="9">
    <source>
        <dbReference type="ARBA" id="ARBA00022741"/>
    </source>
</evidence>
<gene>
    <name evidence="16" type="primary">coaX</name>
    <name evidence="17" type="ORF">BEN30_07110</name>
</gene>
<dbReference type="PANTHER" id="PTHR34265">
    <property type="entry name" value="TYPE III PANTOTHENATE KINASE"/>
    <property type="match status" value="1"/>
</dbReference>
<keyword evidence="16" id="KW-0479">Metal-binding</keyword>
<comment type="catalytic activity">
    <reaction evidence="1 16">
        <text>(R)-pantothenate + ATP = (R)-4'-phosphopantothenate + ADP + H(+)</text>
        <dbReference type="Rhea" id="RHEA:16373"/>
        <dbReference type="ChEBI" id="CHEBI:10986"/>
        <dbReference type="ChEBI" id="CHEBI:15378"/>
        <dbReference type="ChEBI" id="CHEBI:29032"/>
        <dbReference type="ChEBI" id="CHEBI:30616"/>
        <dbReference type="ChEBI" id="CHEBI:456216"/>
        <dbReference type="EC" id="2.7.1.33"/>
    </reaction>
</comment>
<protein>
    <recommendedName>
        <fullName evidence="15 16">Type III pantothenate kinase</fullName>
        <ecNumber evidence="6 16">2.7.1.33</ecNumber>
    </recommendedName>
    <alternativeName>
        <fullName evidence="16">PanK-III</fullName>
    </alternativeName>
    <alternativeName>
        <fullName evidence="16">Pantothenic acid kinase</fullName>
    </alternativeName>
</protein>
<evidence type="ECO:0000256" key="2">
    <source>
        <dbReference type="ARBA" id="ARBA00001958"/>
    </source>
</evidence>
<accession>A0A1E5Q951</accession>
<keyword evidence="12 16" id="KW-0630">Potassium</keyword>
<feature type="binding site" evidence="16">
    <location>
        <begin position="109"/>
        <end position="112"/>
    </location>
    <ligand>
        <name>substrate</name>
    </ligand>
</feature>
<dbReference type="NCBIfam" id="NF009844">
    <property type="entry name" value="PRK13318.1-2"/>
    <property type="match status" value="1"/>
</dbReference>
<dbReference type="InterPro" id="IPR043129">
    <property type="entry name" value="ATPase_NBD"/>
</dbReference>
<sequence>MLLAIDAGNTNTVFAVFSPDGELKGEWRASTTGARTSDEYGVWLLRLLELEHILPSDINAAIIATVVPATLHSLKVLCDRYFHTTPLVVGEANVKLGVEAKIDNPQEVGADRLVNAVAANAKYGGPLICIDFGTATTFDVIDHDGNYAGGAIAPGINLSLEALHMAAAKLPRVAVERPAKVIGTGTVSAMQSGIYWGYVSMIEGMVARIREEFRADMDVVATGGLAQMFCDATSIINWTDRDLTLRGLYLIYQLNKG</sequence>
<dbReference type="GO" id="GO:0046872">
    <property type="term" value="F:metal ion binding"/>
    <property type="evidence" value="ECO:0007669"/>
    <property type="project" value="UniProtKB-KW"/>
</dbReference>
<comment type="function">
    <text evidence="16">Catalyzes the phosphorylation of pantothenate (Pan), the first step in CoA biosynthesis.</text>
</comment>
<dbReference type="AlphaFoldDB" id="A0A1E5Q951"/>
<evidence type="ECO:0000256" key="10">
    <source>
        <dbReference type="ARBA" id="ARBA00022777"/>
    </source>
</evidence>
<name>A0A1E5Q951_9PROT</name>
<dbReference type="UniPathway" id="UPA00241">
    <property type="reaction ID" value="UER00352"/>
</dbReference>
<comment type="cofactor">
    <cofactor evidence="16">
        <name>NH4(+)</name>
        <dbReference type="ChEBI" id="CHEBI:28938"/>
    </cofactor>
    <cofactor evidence="16">
        <name>K(+)</name>
        <dbReference type="ChEBI" id="CHEBI:29103"/>
    </cofactor>
    <text evidence="16">A monovalent cation. Ammonium or potassium.</text>
</comment>
<keyword evidence="8 16" id="KW-0808">Transferase</keyword>
<dbReference type="RefSeq" id="WP_069957358.1">
    <property type="nucleotide sequence ID" value="NZ_MCGG01000017.1"/>
</dbReference>
<dbReference type="NCBIfam" id="TIGR00671">
    <property type="entry name" value="baf"/>
    <property type="match status" value="1"/>
</dbReference>
<evidence type="ECO:0000256" key="3">
    <source>
        <dbReference type="ARBA" id="ARBA00004496"/>
    </source>
</evidence>
<reference evidence="18" key="1">
    <citation type="submission" date="2016-07" db="EMBL/GenBank/DDBJ databases">
        <authorList>
            <person name="Florea S."/>
            <person name="Webb J.S."/>
            <person name="Jaromczyk J."/>
            <person name="Schardl C.L."/>
        </authorList>
    </citation>
    <scope>NUCLEOTIDE SEQUENCE [LARGE SCALE GENOMIC DNA]</scope>
    <source>
        <strain evidence="18">MV-1</strain>
    </source>
</reference>
<dbReference type="Gene3D" id="3.30.420.40">
    <property type="match status" value="2"/>
</dbReference>
<evidence type="ECO:0000256" key="7">
    <source>
        <dbReference type="ARBA" id="ARBA00022490"/>
    </source>
</evidence>